<proteinExistence type="predicted"/>
<dbReference type="Pfam" id="PF10947">
    <property type="entry name" value="DUF2628"/>
    <property type="match status" value="1"/>
</dbReference>
<dbReference type="InterPro" id="IPR024399">
    <property type="entry name" value="DUF2628"/>
</dbReference>
<dbReference type="RefSeq" id="WP_346060985.1">
    <property type="nucleotide sequence ID" value="NZ_BAAADR010000002.1"/>
</dbReference>
<organism evidence="2 3">
    <name type="scientific">Halomonas salifodinae</name>
    <dbReference type="NCBI Taxonomy" id="438745"/>
    <lineage>
        <taxon>Bacteria</taxon>
        <taxon>Pseudomonadati</taxon>
        <taxon>Pseudomonadota</taxon>
        <taxon>Gammaproteobacteria</taxon>
        <taxon>Oceanospirillales</taxon>
        <taxon>Halomonadaceae</taxon>
        <taxon>Halomonas</taxon>
    </lineage>
</organism>
<accession>A0ABW2EUJ5</accession>
<gene>
    <name evidence="2" type="ORF">ACFQH5_08640</name>
</gene>
<sequence>MKRFDIYEHSVYGMRAVNRGINWPAFFFCWIWAMVKKMWAVGFSLLGLLVLFVMIEEFFFYYANMGGIYFMWAMQLALFLYAGAKGNDWRRGYLRKCGFQYIANIEAANPDAAMTAAKQPVNEDAQEGTTKG</sequence>
<keyword evidence="1" id="KW-1133">Transmembrane helix</keyword>
<dbReference type="Proteomes" id="UP001596411">
    <property type="component" value="Unassembled WGS sequence"/>
</dbReference>
<feature type="transmembrane region" description="Helical" evidence="1">
    <location>
        <begin position="61"/>
        <end position="82"/>
    </location>
</feature>
<comment type="caution">
    <text evidence="2">The sequence shown here is derived from an EMBL/GenBank/DDBJ whole genome shotgun (WGS) entry which is preliminary data.</text>
</comment>
<evidence type="ECO:0000256" key="1">
    <source>
        <dbReference type="SAM" id="Phobius"/>
    </source>
</evidence>
<keyword evidence="1" id="KW-0472">Membrane</keyword>
<reference evidence="3" key="1">
    <citation type="journal article" date="2019" name="Int. J. Syst. Evol. Microbiol.">
        <title>The Global Catalogue of Microorganisms (GCM) 10K type strain sequencing project: providing services to taxonomists for standard genome sequencing and annotation.</title>
        <authorList>
            <consortium name="The Broad Institute Genomics Platform"/>
            <consortium name="The Broad Institute Genome Sequencing Center for Infectious Disease"/>
            <person name="Wu L."/>
            <person name="Ma J."/>
        </authorList>
    </citation>
    <scope>NUCLEOTIDE SEQUENCE [LARGE SCALE GENOMIC DNA]</scope>
    <source>
        <strain evidence="3">CGMCC 1.13666</strain>
    </source>
</reference>
<keyword evidence="1" id="KW-0812">Transmembrane</keyword>
<protein>
    <submittedName>
        <fullName evidence="2">DUF2628 domain-containing protein</fullName>
    </submittedName>
</protein>
<dbReference type="EMBL" id="JBHSZP010000014">
    <property type="protein sequence ID" value="MFC7089615.1"/>
    <property type="molecule type" value="Genomic_DNA"/>
</dbReference>
<evidence type="ECO:0000313" key="3">
    <source>
        <dbReference type="Proteomes" id="UP001596411"/>
    </source>
</evidence>
<keyword evidence="3" id="KW-1185">Reference proteome</keyword>
<evidence type="ECO:0000313" key="2">
    <source>
        <dbReference type="EMBL" id="MFC7089615.1"/>
    </source>
</evidence>
<name>A0ABW2EUJ5_9GAMM</name>